<comment type="caution">
    <text evidence="1">The sequence shown here is derived from an EMBL/GenBank/DDBJ whole genome shotgun (WGS) entry which is preliminary data.</text>
</comment>
<dbReference type="AlphaFoldDB" id="A0AA38MJ47"/>
<organism evidence="1 2">
    <name type="scientific">Zophobas morio</name>
    <dbReference type="NCBI Taxonomy" id="2755281"/>
    <lineage>
        <taxon>Eukaryota</taxon>
        <taxon>Metazoa</taxon>
        <taxon>Ecdysozoa</taxon>
        <taxon>Arthropoda</taxon>
        <taxon>Hexapoda</taxon>
        <taxon>Insecta</taxon>
        <taxon>Pterygota</taxon>
        <taxon>Neoptera</taxon>
        <taxon>Endopterygota</taxon>
        <taxon>Coleoptera</taxon>
        <taxon>Polyphaga</taxon>
        <taxon>Cucujiformia</taxon>
        <taxon>Tenebrionidae</taxon>
        <taxon>Zophobas</taxon>
    </lineage>
</organism>
<reference evidence="1" key="1">
    <citation type="journal article" date="2023" name="G3 (Bethesda)">
        <title>Whole genome assemblies of Zophobas morio and Tenebrio molitor.</title>
        <authorList>
            <person name="Kaur S."/>
            <person name="Stinson S.A."/>
            <person name="diCenzo G.C."/>
        </authorList>
    </citation>
    <scope>NUCLEOTIDE SEQUENCE</scope>
    <source>
        <strain evidence="1">QUZm001</strain>
    </source>
</reference>
<evidence type="ECO:0000313" key="2">
    <source>
        <dbReference type="Proteomes" id="UP001168821"/>
    </source>
</evidence>
<gene>
    <name evidence="1" type="ORF">Zmor_009975</name>
</gene>
<evidence type="ECO:0000313" key="1">
    <source>
        <dbReference type="EMBL" id="KAJ3658222.1"/>
    </source>
</evidence>
<keyword evidence="2" id="KW-1185">Reference proteome</keyword>
<dbReference type="Proteomes" id="UP001168821">
    <property type="component" value="Unassembled WGS sequence"/>
</dbReference>
<accession>A0AA38MJ47</accession>
<sequence>MFTDPDWLTSSPKWTDDHKPILLDNPIDPTPTVTLSQLIEKSSQFPVDFPVESIRCCQLKKITTKETLEKNINSAYPVMHEHALYLCSVFLLHQRKFGQRCDFYKNMTILHFIDRLLGKRAAMFVGRVDHYMLLNGKTGTGNWEKIGTPSESPPLILEDCLSYDEIKLSALLSVSSFSYFVNDGDRNNWGRFEEERDKVEDNGVIVGVIGARLEKSRVMEYREIVKTKDQNTSWLGYGTSEIPTLQGEFMNFYGTLSDTYEQFLEMKGTNPRRYIHLGREKYFDKLVFQRRLSLSIDTLLIEANHRAKTENKMAYIHVVGLGLGVWKLSSQQDQLFMDTFAERLELLSDTLTNISDVRFAYIPHKSAKNYKHGDQIRQIKLHMVNRNPQEKLTGSDEGKLLVVSYPWDGNALPGNEFWGGSLSGSGDPAAACSSQVAELHNWHINSKISAGNLRVATFEGLVTFQEYQEMHKND</sequence>
<dbReference type="InterPro" id="IPR032063">
    <property type="entry name" value="MavL-like"/>
</dbReference>
<proteinExistence type="predicted"/>
<dbReference type="EMBL" id="JALNTZ010000003">
    <property type="protein sequence ID" value="KAJ3658222.1"/>
    <property type="molecule type" value="Genomic_DNA"/>
</dbReference>
<name>A0AA38MJ47_9CUCU</name>
<dbReference type="Pfam" id="PF16062">
    <property type="entry name" value="MavL-like"/>
    <property type="match status" value="1"/>
</dbReference>
<protein>
    <submittedName>
        <fullName evidence="1">Uncharacterized protein</fullName>
    </submittedName>
</protein>